<sequence>MSSCLNKTLTIINYIASGILILVALAMAILFIFMLATSIGAASVPFNVLSLVLCILIIAVGVLGIWATKKQVRIALGIFSCVAGVIFVIFFISAAVTSAAIGDSINYLASFDSSGLNNLPEGTPIAALYSVLMAAYQSLYLVNSCQGPVCKFSDFGLTCSSITCASNRISDDLTAYLSEGAQNGGVTQLSLNACLENIGSSGDSQGADVDTAWCISNTAFIAVVDDWAIGVLIGVWIITVLVLLLSVSNGALACTIRKKQVKGGVILATPAEVPQTSHSSGEEAEKQVVNSV</sequence>
<dbReference type="OMA" id="DTAWCIS"/>
<evidence type="ECO:0000313" key="3">
    <source>
        <dbReference type="Proteomes" id="UP000007800"/>
    </source>
</evidence>
<dbReference type="RefSeq" id="XP_002782718.1">
    <property type="nucleotide sequence ID" value="XM_002782672.1"/>
</dbReference>
<feature type="transmembrane region" description="Helical" evidence="1">
    <location>
        <begin position="12"/>
        <end position="36"/>
    </location>
</feature>
<name>C5KLZ8_PERM5</name>
<dbReference type="AlphaFoldDB" id="C5KLZ8"/>
<dbReference type="InParanoid" id="C5KLZ8"/>
<evidence type="ECO:0000313" key="2">
    <source>
        <dbReference type="EMBL" id="EER14513.1"/>
    </source>
</evidence>
<evidence type="ECO:0000256" key="1">
    <source>
        <dbReference type="SAM" id="Phobius"/>
    </source>
</evidence>
<dbReference type="Proteomes" id="UP000007800">
    <property type="component" value="Unassembled WGS sequence"/>
</dbReference>
<keyword evidence="1" id="KW-1133">Transmembrane helix</keyword>
<dbReference type="GeneID" id="9045199"/>
<feature type="transmembrane region" description="Helical" evidence="1">
    <location>
        <begin position="227"/>
        <end position="252"/>
    </location>
</feature>
<keyword evidence="1" id="KW-0472">Membrane</keyword>
<proteinExistence type="predicted"/>
<keyword evidence="1" id="KW-0812">Transmembrane</keyword>
<accession>C5KLZ8</accession>
<keyword evidence="3" id="KW-1185">Reference proteome</keyword>
<dbReference type="EMBL" id="GG674222">
    <property type="protein sequence ID" value="EER14513.1"/>
    <property type="molecule type" value="Genomic_DNA"/>
</dbReference>
<protein>
    <submittedName>
        <fullName evidence="2">Uncharacterized protein</fullName>
    </submittedName>
</protein>
<gene>
    <name evidence="2" type="ORF">Pmar_PMAR024400</name>
</gene>
<feature type="transmembrane region" description="Helical" evidence="1">
    <location>
        <begin position="48"/>
        <end position="67"/>
    </location>
</feature>
<reference evidence="2 3" key="1">
    <citation type="submission" date="2008-07" db="EMBL/GenBank/DDBJ databases">
        <authorList>
            <person name="El-Sayed N."/>
            <person name="Caler E."/>
            <person name="Inman J."/>
            <person name="Amedeo P."/>
            <person name="Hass B."/>
            <person name="Wortman J."/>
        </authorList>
    </citation>
    <scope>NUCLEOTIDE SEQUENCE [LARGE SCALE GENOMIC DNA]</scope>
    <source>
        <strain evidence="3">ATCC 50983 / TXsc</strain>
    </source>
</reference>
<dbReference type="OrthoDB" id="446478at2759"/>
<organism evidence="3">
    <name type="scientific">Perkinsus marinus (strain ATCC 50983 / TXsc)</name>
    <dbReference type="NCBI Taxonomy" id="423536"/>
    <lineage>
        <taxon>Eukaryota</taxon>
        <taxon>Sar</taxon>
        <taxon>Alveolata</taxon>
        <taxon>Perkinsozoa</taxon>
        <taxon>Perkinsea</taxon>
        <taxon>Perkinsida</taxon>
        <taxon>Perkinsidae</taxon>
        <taxon>Perkinsus</taxon>
    </lineage>
</organism>
<feature type="transmembrane region" description="Helical" evidence="1">
    <location>
        <begin position="74"/>
        <end position="101"/>
    </location>
</feature>